<accession>A0ABW0G7M0</accession>
<proteinExistence type="inferred from homology"/>
<dbReference type="PANTHER" id="PTHR43709:SF3">
    <property type="entry name" value="ISOMERASE YBHH-RELATED"/>
    <property type="match status" value="1"/>
</dbReference>
<keyword evidence="2 3" id="KW-0413">Isomerase</keyword>
<name>A0ABW0G7M0_9PROT</name>
<dbReference type="Proteomes" id="UP001596166">
    <property type="component" value="Unassembled WGS sequence"/>
</dbReference>
<dbReference type="NCBIfam" id="NF033377">
    <property type="entry name" value="OMA_tautomer"/>
    <property type="match status" value="1"/>
</dbReference>
<dbReference type="Pfam" id="PF04303">
    <property type="entry name" value="PrpF"/>
    <property type="match status" value="1"/>
</dbReference>
<dbReference type="InterPro" id="IPR007400">
    <property type="entry name" value="PrpF-like"/>
</dbReference>
<dbReference type="EC" id="5.3.2.8" evidence="3"/>
<reference evidence="4" key="1">
    <citation type="journal article" date="2019" name="Int. J. Syst. Evol. Microbiol.">
        <title>The Global Catalogue of Microorganisms (GCM) 10K type strain sequencing project: providing services to taxonomists for standard genome sequencing and annotation.</title>
        <authorList>
            <consortium name="The Broad Institute Genomics Platform"/>
            <consortium name="The Broad Institute Genome Sequencing Center for Infectious Disease"/>
            <person name="Wu L."/>
            <person name="Ma J."/>
        </authorList>
    </citation>
    <scope>NUCLEOTIDE SEQUENCE [LARGE SCALE GENOMIC DNA]</scope>
    <source>
        <strain evidence="4">CCUG 58760</strain>
    </source>
</reference>
<dbReference type="RefSeq" id="WP_376996395.1">
    <property type="nucleotide sequence ID" value="NZ_JBHSLC010000035.1"/>
</dbReference>
<evidence type="ECO:0000256" key="1">
    <source>
        <dbReference type="ARBA" id="ARBA00007673"/>
    </source>
</evidence>
<evidence type="ECO:0000313" key="3">
    <source>
        <dbReference type="EMBL" id="MFC5356809.1"/>
    </source>
</evidence>
<evidence type="ECO:0000256" key="2">
    <source>
        <dbReference type="ARBA" id="ARBA00023235"/>
    </source>
</evidence>
<organism evidence="3 4">
    <name type="scientific">Azospirillum himalayense</name>
    <dbReference type="NCBI Taxonomy" id="654847"/>
    <lineage>
        <taxon>Bacteria</taxon>
        <taxon>Pseudomonadati</taxon>
        <taxon>Pseudomonadota</taxon>
        <taxon>Alphaproteobacteria</taxon>
        <taxon>Rhodospirillales</taxon>
        <taxon>Azospirillaceae</taxon>
        <taxon>Azospirillum</taxon>
    </lineage>
</organism>
<sequence length="374" mass="38411">MNHLTSRQIGIPCVMMRGGTSRGPFFLASDLPASPAERDALLLSVMGAGNDLGIDGIGGGNPLTSKVAIVGPATLAGADVDYLFAQVRVQEGIVDTSPNCGNMLAAVAPFAIEAGLVPATDGVTVVRIHNVNTGKLIEARVQTPDGRVTYEGGAVIDGVPGTAAPIHLAFLDAAGANTGRLLPTGAPVDRIIGIDGIGGIEVSCIDAAIPVMLVRAADLGKTGHEPMDSYRLDRGFMARLEALRVEAGRRMGFANAAGMVIPKPVLLAPPTRGGTLAVRYFMPHDCHRAMAITGAVATATACTIPGTVASALAGRMALPGDVTFEHPAGRLTVRLEPGAGHSTPTASILRTSRRLFEGTVFARPLDPPRAAMAA</sequence>
<gene>
    <name evidence="3" type="ORF">ACFPMG_17495</name>
</gene>
<dbReference type="SUPFAM" id="SSF54506">
    <property type="entry name" value="Diaminopimelate epimerase-like"/>
    <property type="match status" value="2"/>
</dbReference>
<evidence type="ECO:0000313" key="4">
    <source>
        <dbReference type="Proteomes" id="UP001596166"/>
    </source>
</evidence>
<comment type="caution">
    <text evidence="3">The sequence shown here is derived from an EMBL/GenBank/DDBJ whole genome shotgun (WGS) entry which is preliminary data.</text>
</comment>
<dbReference type="InterPro" id="IPR047687">
    <property type="entry name" value="OMA_tautomer-like"/>
</dbReference>
<dbReference type="PANTHER" id="PTHR43709">
    <property type="entry name" value="ACONITATE ISOMERASE-RELATED"/>
    <property type="match status" value="1"/>
</dbReference>
<dbReference type="GO" id="GO:0016853">
    <property type="term" value="F:isomerase activity"/>
    <property type="evidence" value="ECO:0007669"/>
    <property type="project" value="UniProtKB-KW"/>
</dbReference>
<dbReference type="Gene3D" id="3.10.310.10">
    <property type="entry name" value="Diaminopimelate Epimerase, Chain A, domain 1"/>
    <property type="match status" value="2"/>
</dbReference>
<comment type="similarity">
    <text evidence="1">Belongs to the PrpF family.</text>
</comment>
<protein>
    <submittedName>
        <fullName evidence="3">4-oxalomesaconate tautomerase</fullName>
        <ecNumber evidence="3">5.3.2.8</ecNumber>
    </submittedName>
</protein>
<keyword evidence="4" id="KW-1185">Reference proteome</keyword>
<dbReference type="EMBL" id="JBHSLC010000035">
    <property type="protein sequence ID" value="MFC5356809.1"/>
    <property type="molecule type" value="Genomic_DNA"/>
</dbReference>